<dbReference type="EMBL" id="LS974621">
    <property type="protein sequence ID" value="CAG7875284.1"/>
    <property type="molecule type" value="Genomic_DNA"/>
</dbReference>
<dbReference type="AlphaFoldDB" id="A0A8D9DGU5"/>
<dbReference type="Gramene" id="A05p18050.2_BraZ1">
    <property type="protein sequence ID" value="A05p18050.2_BraZ1.CDS"/>
    <property type="gene ID" value="A05g18050.2_BraZ1"/>
</dbReference>
<feature type="region of interest" description="Disordered" evidence="1">
    <location>
        <begin position="1"/>
        <end position="47"/>
    </location>
</feature>
<gene>
    <name evidence="2" type="ORF">BRAPAZ1V2_A05P18050.2</name>
</gene>
<protein>
    <submittedName>
        <fullName evidence="2">Uncharacterized protein</fullName>
    </submittedName>
</protein>
<accession>A0A8D9DGU5</accession>
<feature type="compositionally biased region" description="Basic and acidic residues" evidence="1">
    <location>
        <begin position="21"/>
        <end position="34"/>
    </location>
</feature>
<evidence type="ECO:0000313" key="3">
    <source>
        <dbReference type="Proteomes" id="UP000694005"/>
    </source>
</evidence>
<sequence length="175" mass="18816">MRNCLTYTPPKNPPSGTETATKQKEKAPINEPRKHASGGVPTGKHYVPVKKTVSGFTTVSLPSSPSAVKINLFPNPFSVVPKELSFPSSHQGPSDKPPKPSLKRCRSSPSLSPPSHQKPSSTGSIVHLPLNFPNIGTLTYIKSSPFIHPPSVSNPFLPLQVNDSLQLSGDPTLYF</sequence>
<proteinExistence type="predicted"/>
<dbReference type="Proteomes" id="UP000694005">
    <property type="component" value="Chromosome A05"/>
</dbReference>
<evidence type="ECO:0000313" key="2">
    <source>
        <dbReference type="EMBL" id="CAG7875284.1"/>
    </source>
</evidence>
<reference evidence="2 3" key="1">
    <citation type="submission" date="2021-07" db="EMBL/GenBank/DDBJ databases">
        <authorList>
            <consortium name="Genoscope - CEA"/>
            <person name="William W."/>
        </authorList>
    </citation>
    <scope>NUCLEOTIDE SEQUENCE [LARGE SCALE GENOMIC DNA]</scope>
</reference>
<evidence type="ECO:0000256" key="1">
    <source>
        <dbReference type="SAM" id="MobiDB-lite"/>
    </source>
</evidence>
<feature type="region of interest" description="Disordered" evidence="1">
    <location>
        <begin position="83"/>
        <end position="125"/>
    </location>
</feature>
<organism evidence="2 3">
    <name type="scientific">Brassica campestris</name>
    <name type="common">Field mustard</name>
    <dbReference type="NCBI Taxonomy" id="3711"/>
    <lineage>
        <taxon>Eukaryota</taxon>
        <taxon>Viridiplantae</taxon>
        <taxon>Streptophyta</taxon>
        <taxon>Embryophyta</taxon>
        <taxon>Tracheophyta</taxon>
        <taxon>Spermatophyta</taxon>
        <taxon>Magnoliopsida</taxon>
        <taxon>eudicotyledons</taxon>
        <taxon>Gunneridae</taxon>
        <taxon>Pentapetalae</taxon>
        <taxon>rosids</taxon>
        <taxon>malvids</taxon>
        <taxon>Brassicales</taxon>
        <taxon>Brassicaceae</taxon>
        <taxon>Brassiceae</taxon>
        <taxon>Brassica</taxon>
    </lineage>
</organism>
<name>A0A8D9DGU5_BRACM</name>
<feature type="compositionally biased region" description="Low complexity" evidence="1">
    <location>
        <begin position="107"/>
        <end position="121"/>
    </location>
</feature>